<evidence type="ECO:0000256" key="5">
    <source>
        <dbReference type="ARBA" id="ARBA00012483"/>
    </source>
</evidence>
<protein>
    <recommendedName>
        <fullName evidence="6 16">E3 ubiquitin-protein ligase listerin</fullName>
        <ecNumber evidence="5 16">2.3.2.27</ecNumber>
    </recommendedName>
    <alternativeName>
        <fullName evidence="16">RING-type E3 ubiquitin transferase listerin</fullName>
    </alternativeName>
</protein>
<dbReference type="InterPro" id="IPR039795">
    <property type="entry name" value="LTN1/Rkr1"/>
</dbReference>
<evidence type="ECO:0000256" key="13">
    <source>
        <dbReference type="ARBA" id="ARBA00022833"/>
    </source>
</evidence>
<gene>
    <name evidence="19" type="ORF">SCHCODRAFT_70018</name>
</gene>
<feature type="domain" description="RING-type" evidence="18">
    <location>
        <begin position="1675"/>
        <end position="1722"/>
    </location>
</feature>
<dbReference type="Proteomes" id="UP000007431">
    <property type="component" value="Unassembled WGS sequence"/>
</dbReference>
<feature type="compositionally biased region" description="Polar residues" evidence="17">
    <location>
        <begin position="1"/>
        <end position="12"/>
    </location>
</feature>
<evidence type="ECO:0000256" key="17">
    <source>
        <dbReference type="SAM" id="MobiDB-lite"/>
    </source>
</evidence>
<dbReference type="GO" id="GO:0072344">
    <property type="term" value="P:rescue of stalled ribosome"/>
    <property type="evidence" value="ECO:0007669"/>
    <property type="project" value="UniProtKB-UniRule"/>
</dbReference>
<comment type="catalytic activity">
    <reaction evidence="1 16">
        <text>S-ubiquitinyl-[E2 ubiquitin-conjugating enzyme]-L-cysteine + [acceptor protein]-L-lysine = [E2 ubiquitin-conjugating enzyme]-L-cysteine + N(6)-ubiquitinyl-[acceptor protein]-L-lysine.</text>
        <dbReference type="EC" id="2.3.2.27"/>
    </reaction>
</comment>
<dbReference type="Pfam" id="PF22999">
    <property type="entry name" value="LTN1_E3_ligase_6th"/>
    <property type="match status" value="1"/>
</dbReference>
<dbReference type="SUPFAM" id="SSF57850">
    <property type="entry name" value="RING/U-box"/>
    <property type="match status" value="1"/>
</dbReference>
<dbReference type="GO" id="GO:0005829">
    <property type="term" value="C:cytosol"/>
    <property type="evidence" value="ECO:0007669"/>
    <property type="project" value="UniProtKB-SubCell"/>
</dbReference>
<dbReference type="SMART" id="SM00744">
    <property type="entry name" value="RINGv"/>
    <property type="match status" value="1"/>
</dbReference>
<dbReference type="VEuPathDB" id="FungiDB:SCHCODRAFT_02056676"/>
<dbReference type="InterPro" id="IPR054477">
    <property type="entry name" value="LTN1_E3_ligase_6th"/>
</dbReference>
<sequence>MPKPTKSSASSGTRKKNARKAAGKGGAAQPPPAPPSKQGPKLTKKERKELKTQPRQKQYIPPTKPQPAQRDPLETSGLLGTLPPHLVVVLRNLNKKAWPTKIKALEDLRTNWVDKCGEDEEAHAAILASIPVWTHHFPGLLLHSSRRIRMLAVSLHAALLQPQEIREQVIMHINEVATADQRERIVGAWCMAAHDVDRSVAIAGSRTWAAYTKALAEGGEWDNNAVAVDVSNTLPLPRRAIFDPDGAFSAEQALTTSDPSESEAVEDMRARLRVGALGCLRWIIEHLPSENEELSELLHANQLWSCLSTDPDAFGQDQPAVRRAGWTLLQATLKARKGLFKSEPDVLRLILRSSLTEVDNNVQNVLWGPLISFLQEYPQTWEPTIPGHESDQDEGEEEEGKAPEPSTDDPPFQLLLTFLGLACGGSPVQGYPTVMLMLSTIPSTVLFFDKALSPLFDLFTAFWSALPSLSSKGLAQQRLLAQQNLLSSVVECLVFCIRRWSSLEDKADTEAQARKLEDLIREQFARAWEEQTSGSLAVKESMFAEIIIKAGLSALQGQFFDVAFALISERIMQALASHTKLAVATMKALLDHLTDGTRATRAHDLATSIIGTLVDDAEGAFAAPSDPKAVSNSVAAITVTLDVFGPVLFTLNDGAIGQRVDALIFSHLTSLLRDAFHLLVAYMKLRGAQAAWPLLLEAVAPMPTKRDLRELIRIAEQSVVAAVENVPIGDWFNETADELLESATADRENGEILSRILGLHECFLSPTKFSSVVREIARKLAVSVDNLLQTISQPDLEELRLSTELLLPISIDIRHALPVEDLQLLNRNLWLAAHLIPRGPGSEQETATFVRAKDLYKSLSRESKSEVHSAITERLAELLENVLVWVRPVDIFTVFIDLPNAQRDDELADVLAVFPPSDTLDRRLDALPPQPIDPSLAVLVDTLPPPSTYEDARPITALYDAHGYSSYARIVALLPELPSPTLRALARQQPWVLRHLIAWSIEARDFMGVPTRASSLFDERALDGGGLVPAAEKVEGIVAYALITEMDDDVAWRVQSARALADGRVPQNLTPIKAFVVDALRRALADDTIRQARIVTALLDHVFEEVPKEEADGWVALVRTSQKTAPETSLAILAAIARTAPDAPRLDRYRNEVAANLQGTSAARALPMVRQLVAMAPNADSGVPILPGPRAVNVMKACQAWIAGDDDEEEDEDDEGAAEDLEALLPLLFTHLAPVLQTVPGAHWGLIFDVMENNMETLSLEDDAALPALARTLRLIIAVRDLATTTKSLRADWQEREKGILALVRDMASKRVDSTKISAPRSACRELLLTVVQDLPPSLIKPDTLSKMCHLVTDTAESVQRMAYQVLQGAAAKRTEHLVIESAVDTEDEFKAELPSELLELLSRLVDPEDVEQDEQVRVVLPRESRQGPNKAQSVSGHLLAWMLAFDLFEGASMKVRMGYIDQLRSLSVVDTYLMPNIIHMLRLDQGLPRAFKLDQWAIDEFYVSLYESGTTFALPAFAAHIYFRALSTIPSLIASWIQDCKDRSLSATVGTLTATHFSPVIIARELAHVRTADAAADLADENFVVKVAPAVHEVTAAYTVDEHQLEMKMKIPADWPLHKIEMRDVKTVGVDDRRWKSWMLAVQQVLWFQSGHILDGLALFKKNVTLHFEGQVECAICYSIISVMDGSLPKKPCKTCKNRFHAGCLYKWFNTSHSSSCPLCRSNIF</sequence>
<feature type="region of interest" description="Disordered" evidence="17">
    <location>
        <begin position="382"/>
        <end position="409"/>
    </location>
</feature>
<dbReference type="PROSITE" id="PS50089">
    <property type="entry name" value="ZF_RING_2"/>
    <property type="match status" value="1"/>
</dbReference>
<keyword evidence="9 16" id="KW-0479">Metal-binding</keyword>
<evidence type="ECO:0000256" key="11">
    <source>
        <dbReference type="ARBA" id="ARBA00022771"/>
    </source>
</evidence>
<evidence type="ECO:0000256" key="16">
    <source>
        <dbReference type="RuleBase" id="RU367090"/>
    </source>
</evidence>
<dbReference type="InterPro" id="IPR013083">
    <property type="entry name" value="Znf_RING/FYVE/PHD"/>
</dbReference>
<dbReference type="UniPathway" id="UPA00143"/>
<dbReference type="GO" id="GO:0043023">
    <property type="term" value="F:ribosomal large subunit binding"/>
    <property type="evidence" value="ECO:0007669"/>
    <property type="project" value="TreeGrafter"/>
</dbReference>
<comment type="similarity">
    <text evidence="4 16">Belongs to the LTN1 family.</text>
</comment>
<evidence type="ECO:0000313" key="19">
    <source>
        <dbReference type="EMBL" id="EFI93760.1"/>
    </source>
</evidence>
<dbReference type="EC" id="2.3.2.27" evidence="5 16"/>
<dbReference type="GO" id="GO:0008270">
    <property type="term" value="F:zinc ion binding"/>
    <property type="evidence" value="ECO:0007669"/>
    <property type="project" value="UniProtKB-KW"/>
</dbReference>
<evidence type="ECO:0000256" key="8">
    <source>
        <dbReference type="ARBA" id="ARBA00022679"/>
    </source>
</evidence>
<evidence type="ECO:0000256" key="12">
    <source>
        <dbReference type="ARBA" id="ARBA00022786"/>
    </source>
</evidence>
<comment type="pathway">
    <text evidence="3 16">Protein modification; protein ubiquitination.</text>
</comment>
<dbReference type="InterPro" id="IPR054478">
    <property type="entry name" value="LTN1_UBC"/>
</dbReference>
<keyword evidence="13 16" id="KW-0862">Zinc</keyword>
<evidence type="ECO:0000256" key="15">
    <source>
        <dbReference type="PROSITE-ProRule" id="PRU00175"/>
    </source>
</evidence>
<evidence type="ECO:0000256" key="9">
    <source>
        <dbReference type="ARBA" id="ARBA00022723"/>
    </source>
</evidence>
<dbReference type="Pfam" id="PF23009">
    <property type="entry name" value="UBC_like"/>
    <property type="match status" value="1"/>
</dbReference>
<keyword evidence="10" id="KW-0677">Repeat</keyword>
<comment type="function">
    <text evidence="14">E3 ubiquitin-protein ligase component of the ribosome quality control complex (RQC), a ribosome-associated complex that mediates ubiquitination and extraction of incompletely synthesized nascent chains for proteasomal degradation. Mediates ubiquitination of proteins derived from mRNAs lacking stop codons (non-stop proteins) and other translation arrest products induced by poly-lysine sequences and tandem rare codons. Ubiquitination leads to CDC48 recruitment for extraction and degradation of the incomplete translation product. May indirectly play a role in chromatin function and transcription.</text>
</comment>
<evidence type="ECO:0000256" key="3">
    <source>
        <dbReference type="ARBA" id="ARBA00004906"/>
    </source>
</evidence>
<proteinExistence type="inferred from homology"/>
<evidence type="ECO:0000259" key="18">
    <source>
        <dbReference type="PROSITE" id="PS50089"/>
    </source>
</evidence>
<dbReference type="eggNOG" id="KOG0803">
    <property type="taxonomic scope" value="Eukaryota"/>
</dbReference>
<dbReference type="InParanoid" id="D8QDX9"/>
<dbReference type="FunFam" id="3.30.40.10:FF:000038">
    <property type="entry name" value="E3 ubiquitin-protein ligase listerin"/>
    <property type="match status" value="1"/>
</dbReference>
<dbReference type="HOGENOM" id="CLU_000945_0_0_1"/>
<evidence type="ECO:0000256" key="6">
    <source>
        <dbReference type="ARBA" id="ARBA00017157"/>
    </source>
</evidence>
<evidence type="ECO:0000256" key="1">
    <source>
        <dbReference type="ARBA" id="ARBA00000900"/>
    </source>
</evidence>
<organism evidence="20">
    <name type="scientific">Schizophyllum commune (strain H4-8 / FGSC 9210)</name>
    <name type="common">Split gill fungus</name>
    <dbReference type="NCBI Taxonomy" id="578458"/>
    <lineage>
        <taxon>Eukaryota</taxon>
        <taxon>Fungi</taxon>
        <taxon>Dikarya</taxon>
        <taxon>Basidiomycota</taxon>
        <taxon>Agaricomycotina</taxon>
        <taxon>Agaricomycetes</taxon>
        <taxon>Agaricomycetidae</taxon>
        <taxon>Agaricales</taxon>
        <taxon>Schizophyllaceae</taxon>
        <taxon>Schizophyllum</taxon>
    </lineage>
</organism>
<dbReference type="InterPro" id="IPR001841">
    <property type="entry name" value="Znf_RING"/>
</dbReference>
<keyword evidence="12 16" id="KW-0833">Ubl conjugation pathway</keyword>
<dbReference type="EMBL" id="GL377310">
    <property type="protein sequence ID" value="EFI93760.1"/>
    <property type="molecule type" value="Genomic_DNA"/>
</dbReference>
<dbReference type="CDD" id="cd16491">
    <property type="entry name" value="RING-CH-C4HC3_LTN1"/>
    <property type="match status" value="1"/>
</dbReference>
<dbReference type="Pfam" id="PF22958">
    <property type="entry name" value="Ltn1_1st"/>
    <property type="match status" value="1"/>
</dbReference>
<feature type="compositionally biased region" description="Basic residues" evidence="17">
    <location>
        <begin position="13"/>
        <end position="22"/>
    </location>
</feature>
<dbReference type="PANTHER" id="PTHR12389">
    <property type="entry name" value="ZINC FINGER PROTEIN 294"/>
    <property type="match status" value="1"/>
</dbReference>
<accession>D8QDX9</accession>
<keyword evidence="7" id="KW-0963">Cytoplasm</keyword>
<evidence type="ECO:0000256" key="4">
    <source>
        <dbReference type="ARBA" id="ARBA00007997"/>
    </source>
</evidence>
<dbReference type="PANTHER" id="PTHR12389:SF0">
    <property type="entry name" value="E3 UBIQUITIN-PROTEIN LIGASE LISTERIN"/>
    <property type="match status" value="1"/>
</dbReference>
<evidence type="ECO:0000256" key="7">
    <source>
        <dbReference type="ARBA" id="ARBA00022490"/>
    </source>
</evidence>
<name>D8QDX9_SCHCM</name>
<comment type="function">
    <text evidence="16">E3 ubiquitin-protein ligase. Component of the ribosome quality control complex (RQC), a ribosome-associated complex that mediates ubiquitination and extraction of incompletely synthesized nascent chains for proteasomal degradation.</text>
</comment>
<dbReference type="GO" id="GO:1990112">
    <property type="term" value="C:RQC complex"/>
    <property type="evidence" value="ECO:0007669"/>
    <property type="project" value="UniProtKB-UniRule"/>
</dbReference>
<dbReference type="InterPro" id="IPR054476">
    <property type="entry name" value="Ltn1_N"/>
</dbReference>
<comment type="subcellular location">
    <subcellularLocation>
        <location evidence="2">Cytoplasm</location>
        <location evidence="2">Cytosol</location>
    </subcellularLocation>
</comment>
<dbReference type="InterPro" id="IPR011016">
    <property type="entry name" value="Znf_RING-CH"/>
</dbReference>
<dbReference type="InterPro" id="IPR039804">
    <property type="entry name" value="RING-CH-C4HC3_LTN1"/>
</dbReference>
<dbReference type="GO" id="GO:0061630">
    <property type="term" value="F:ubiquitin protein ligase activity"/>
    <property type="evidence" value="ECO:0007669"/>
    <property type="project" value="UniProtKB-UniRule"/>
</dbReference>
<dbReference type="SMART" id="SM01197">
    <property type="entry name" value="FANCL_C"/>
    <property type="match status" value="1"/>
</dbReference>
<dbReference type="GO" id="GO:0016567">
    <property type="term" value="P:protein ubiquitination"/>
    <property type="evidence" value="ECO:0007669"/>
    <property type="project" value="UniProtKB-UniPathway"/>
</dbReference>
<dbReference type="Gene3D" id="3.30.40.10">
    <property type="entry name" value="Zinc/RING finger domain, C3HC4 (zinc finger)"/>
    <property type="match status" value="1"/>
</dbReference>
<evidence type="ECO:0000313" key="20">
    <source>
        <dbReference type="Proteomes" id="UP000007431"/>
    </source>
</evidence>
<keyword evidence="8 16" id="KW-0808">Transferase</keyword>
<evidence type="ECO:0000256" key="10">
    <source>
        <dbReference type="ARBA" id="ARBA00022737"/>
    </source>
</evidence>
<reference evidence="19 20" key="1">
    <citation type="journal article" date="2010" name="Nat. Biotechnol.">
        <title>Genome sequence of the model mushroom Schizophyllum commune.</title>
        <authorList>
            <person name="Ohm R.A."/>
            <person name="de Jong J.F."/>
            <person name="Lugones L.G."/>
            <person name="Aerts A."/>
            <person name="Kothe E."/>
            <person name="Stajich J.E."/>
            <person name="de Vries R.P."/>
            <person name="Record E."/>
            <person name="Levasseur A."/>
            <person name="Baker S.E."/>
            <person name="Bartholomew K.A."/>
            <person name="Coutinho P.M."/>
            <person name="Erdmann S."/>
            <person name="Fowler T.J."/>
            <person name="Gathman A.C."/>
            <person name="Lombard V."/>
            <person name="Henrissat B."/>
            <person name="Knabe N."/>
            <person name="Kuees U."/>
            <person name="Lilly W.W."/>
            <person name="Lindquist E."/>
            <person name="Lucas S."/>
            <person name="Magnuson J.K."/>
            <person name="Piumi F."/>
            <person name="Raudaskoski M."/>
            <person name="Salamov A."/>
            <person name="Schmutz J."/>
            <person name="Schwarze F.W.M.R."/>
            <person name="vanKuyk P.A."/>
            <person name="Horton J.S."/>
            <person name="Grigoriev I.V."/>
            <person name="Woesten H.A.B."/>
        </authorList>
    </citation>
    <scope>NUCLEOTIDE SEQUENCE [LARGE SCALE GENOMIC DNA]</scope>
    <source>
        <strain evidence="20">H4-8 / FGSC 9210</strain>
    </source>
</reference>
<evidence type="ECO:0000256" key="2">
    <source>
        <dbReference type="ARBA" id="ARBA00004514"/>
    </source>
</evidence>
<dbReference type="OMA" id="QWITSDE"/>
<dbReference type="Pfam" id="PF13639">
    <property type="entry name" value="zf-RING_2"/>
    <property type="match status" value="1"/>
</dbReference>
<keyword evidence="20" id="KW-1185">Reference proteome</keyword>
<dbReference type="SUPFAM" id="SSF48371">
    <property type="entry name" value="ARM repeat"/>
    <property type="match status" value="1"/>
</dbReference>
<evidence type="ECO:0000256" key="14">
    <source>
        <dbReference type="ARBA" id="ARBA00055150"/>
    </source>
</evidence>
<dbReference type="STRING" id="578458.D8QDX9"/>
<feature type="region of interest" description="Disordered" evidence="17">
    <location>
        <begin position="1"/>
        <end position="77"/>
    </location>
</feature>
<comment type="subunit">
    <text evidence="16">Component of the ribosome quality control complex (RQC).</text>
</comment>
<keyword evidence="11 15" id="KW-0863">Zinc-finger</keyword>
<dbReference type="GO" id="GO:1990116">
    <property type="term" value="P:ribosome-associated ubiquitin-dependent protein catabolic process"/>
    <property type="evidence" value="ECO:0007669"/>
    <property type="project" value="UniProtKB-UniRule"/>
</dbReference>
<dbReference type="InterPro" id="IPR016024">
    <property type="entry name" value="ARM-type_fold"/>
</dbReference>